<dbReference type="InterPro" id="IPR000719">
    <property type="entry name" value="Prot_kinase_dom"/>
</dbReference>
<evidence type="ECO:0000313" key="11">
    <source>
        <dbReference type="EMBL" id="MBH0780973.1"/>
    </source>
</evidence>
<keyword evidence="2 11" id="KW-0723">Serine/threonine-protein kinase</keyword>
<evidence type="ECO:0000256" key="5">
    <source>
        <dbReference type="ARBA" id="ARBA00022777"/>
    </source>
</evidence>
<dbReference type="GO" id="GO:0005524">
    <property type="term" value="F:ATP binding"/>
    <property type="evidence" value="ECO:0007669"/>
    <property type="project" value="UniProtKB-UniRule"/>
</dbReference>
<evidence type="ECO:0000256" key="1">
    <source>
        <dbReference type="ARBA" id="ARBA00012513"/>
    </source>
</evidence>
<evidence type="ECO:0000259" key="10">
    <source>
        <dbReference type="PROSITE" id="PS50011"/>
    </source>
</evidence>
<dbReference type="Gene3D" id="3.30.200.20">
    <property type="entry name" value="Phosphorylase Kinase, domain 1"/>
    <property type="match status" value="1"/>
</dbReference>
<dbReference type="EMBL" id="JADMLG010000019">
    <property type="protein sequence ID" value="MBH0780973.1"/>
    <property type="molecule type" value="Genomic_DNA"/>
</dbReference>
<dbReference type="FunFam" id="3.30.200.20:FF:000348">
    <property type="entry name" value="Serine/threonine protein kinase"/>
    <property type="match status" value="1"/>
</dbReference>
<dbReference type="SUPFAM" id="SSF56112">
    <property type="entry name" value="Protein kinase-like (PK-like)"/>
    <property type="match status" value="1"/>
</dbReference>
<evidence type="ECO:0000256" key="9">
    <source>
        <dbReference type="SAM" id="Phobius"/>
    </source>
</evidence>
<dbReference type="PANTHER" id="PTHR43289:SF6">
    <property type="entry name" value="SERINE_THREONINE-PROTEIN KINASE NEKL-3"/>
    <property type="match status" value="1"/>
</dbReference>
<dbReference type="PROSITE" id="PS00108">
    <property type="entry name" value="PROTEIN_KINASE_ST"/>
    <property type="match status" value="1"/>
</dbReference>
<evidence type="ECO:0000256" key="7">
    <source>
        <dbReference type="PROSITE-ProRule" id="PRU10141"/>
    </source>
</evidence>
<dbReference type="PROSITE" id="PS50011">
    <property type="entry name" value="PROTEIN_KINASE_DOM"/>
    <property type="match status" value="1"/>
</dbReference>
<evidence type="ECO:0000256" key="6">
    <source>
        <dbReference type="ARBA" id="ARBA00022840"/>
    </source>
</evidence>
<keyword evidence="9" id="KW-0812">Transmembrane</keyword>
<keyword evidence="5 11" id="KW-0418">Kinase</keyword>
<feature type="compositionally biased region" description="Polar residues" evidence="8">
    <location>
        <begin position="425"/>
        <end position="435"/>
    </location>
</feature>
<dbReference type="InterPro" id="IPR008271">
    <property type="entry name" value="Ser/Thr_kinase_AS"/>
</dbReference>
<dbReference type="CDD" id="cd14014">
    <property type="entry name" value="STKc_PknB_like"/>
    <property type="match status" value="1"/>
</dbReference>
<evidence type="ECO:0000256" key="2">
    <source>
        <dbReference type="ARBA" id="ARBA00022527"/>
    </source>
</evidence>
<feature type="transmembrane region" description="Helical" evidence="9">
    <location>
        <begin position="353"/>
        <end position="375"/>
    </location>
</feature>
<keyword evidence="9" id="KW-0472">Membrane</keyword>
<organism evidence="11 12">
    <name type="scientific">Nocardia bovistercoris</name>
    <dbReference type="NCBI Taxonomy" id="2785916"/>
    <lineage>
        <taxon>Bacteria</taxon>
        <taxon>Bacillati</taxon>
        <taxon>Actinomycetota</taxon>
        <taxon>Actinomycetes</taxon>
        <taxon>Mycobacteriales</taxon>
        <taxon>Nocardiaceae</taxon>
        <taxon>Nocardia</taxon>
    </lineage>
</organism>
<feature type="domain" description="Protein kinase" evidence="10">
    <location>
        <begin position="14"/>
        <end position="275"/>
    </location>
</feature>
<dbReference type="RefSeq" id="WP_196153276.1">
    <property type="nucleotide sequence ID" value="NZ_JADMLG010000019.1"/>
</dbReference>
<keyword evidence="9" id="KW-1133">Transmembrane helix</keyword>
<feature type="compositionally biased region" description="Pro residues" evidence="8">
    <location>
        <begin position="298"/>
        <end position="307"/>
    </location>
</feature>
<feature type="region of interest" description="Disordered" evidence="8">
    <location>
        <begin position="294"/>
        <end position="352"/>
    </location>
</feature>
<reference evidence="11" key="1">
    <citation type="submission" date="2020-11" db="EMBL/GenBank/DDBJ databases">
        <title>Nocardia NEAU-351.nov., a novel actinomycete isolated from the cow dung.</title>
        <authorList>
            <person name="Zhang X."/>
        </authorList>
    </citation>
    <scope>NUCLEOTIDE SEQUENCE</scope>
    <source>
        <strain evidence="11">NEAU-351</strain>
    </source>
</reference>
<accession>A0A931II21</accession>
<evidence type="ECO:0000256" key="4">
    <source>
        <dbReference type="ARBA" id="ARBA00022741"/>
    </source>
</evidence>
<keyword evidence="6 7" id="KW-0067">ATP-binding</keyword>
<dbReference type="GO" id="GO:0004674">
    <property type="term" value="F:protein serine/threonine kinase activity"/>
    <property type="evidence" value="ECO:0007669"/>
    <property type="project" value="UniProtKB-KW"/>
</dbReference>
<dbReference type="SMART" id="SM00220">
    <property type="entry name" value="S_TKc"/>
    <property type="match status" value="1"/>
</dbReference>
<dbReference type="PROSITE" id="PS00107">
    <property type="entry name" value="PROTEIN_KINASE_ATP"/>
    <property type="match status" value="1"/>
</dbReference>
<dbReference type="Gene3D" id="1.10.510.10">
    <property type="entry name" value="Transferase(Phosphotransferase) domain 1"/>
    <property type="match status" value="1"/>
</dbReference>
<gene>
    <name evidence="11" type="ORF">IT779_32350</name>
</gene>
<dbReference type="EC" id="2.7.11.1" evidence="1"/>
<protein>
    <recommendedName>
        <fullName evidence="1">non-specific serine/threonine protein kinase</fullName>
        <ecNumber evidence="1">2.7.11.1</ecNumber>
    </recommendedName>
</protein>
<dbReference type="InterPro" id="IPR017441">
    <property type="entry name" value="Protein_kinase_ATP_BS"/>
</dbReference>
<evidence type="ECO:0000313" key="12">
    <source>
        <dbReference type="Proteomes" id="UP000655751"/>
    </source>
</evidence>
<proteinExistence type="predicted"/>
<dbReference type="Proteomes" id="UP000655751">
    <property type="component" value="Unassembled WGS sequence"/>
</dbReference>
<feature type="compositionally biased region" description="Pro residues" evidence="8">
    <location>
        <begin position="333"/>
        <end position="345"/>
    </location>
</feature>
<name>A0A931II21_9NOCA</name>
<evidence type="ECO:0000256" key="8">
    <source>
        <dbReference type="SAM" id="MobiDB-lite"/>
    </source>
</evidence>
<dbReference type="Pfam" id="PF00069">
    <property type="entry name" value="Pkinase"/>
    <property type="match status" value="1"/>
</dbReference>
<sequence length="540" mass="57262">MATGSRVGSRFGRYELRRLLGVGGMGEVYEAYDTSKSRTVALKLLDVGLARDPSYVERFRRESHSAARLQEPHVIPVHDWGEIDGVLFIDMRLVVGQDLKDHIRSRGPLPPEEAVSLLEQIASALDAAHEVGLVHRDVKPANILVTRGSFAYLVDFGIAYSDSDAQLTGTGSAVGSFAYMAPERFVDSDSKSDPTIDIYSLACVLYQSLTGEVPFPAESFPVAIHSHQMLPPPRPSAKVGGLGSFDEVVARGMAKDSRQRYRTAGELAAAARAAVSRVGHGVAANAGRVAPTLVRPAQPQPQLPPAPTRVAPGMEVSQPNPTWHSPLRTHPSAPLPLPPRNPPPRRGGQTTPILAGALGASVVVLVAVIVAWFLWENSRHDDSPVSAITTSVSSAVVVAPTSVVVTTRPTTPQVAPPPPAPTTSKESVPSLSGSVSGADDQGFIGGPRCNAANPAYTIGRTTGSRIVVCRTGVGRYYYKGVRNSDNLGIELDDPVPTGDGGFTVTNRKDGTQYVISPTGLTVVQNGRTVASETMIEFASR</sequence>
<dbReference type="PANTHER" id="PTHR43289">
    <property type="entry name" value="MITOGEN-ACTIVATED PROTEIN KINASE KINASE KINASE 20-RELATED"/>
    <property type="match status" value="1"/>
</dbReference>
<dbReference type="AlphaFoldDB" id="A0A931II21"/>
<dbReference type="InterPro" id="IPR011009">
    <property type="entry name" value="Kinase-like_dom_sf"/>
</dbReference>
<feature type="region of interest" description="Disordered" evidence="8">
    <location>
        <begin position="408"/>
        <end position="439"/>
    </location>
</feature>
<keyword evidence="3" id="KW-0808">Transferase</keyword>
<keyword evidence="4 7" id="KW-0547">Nucleotide-binding</keyword>
<keyword evidence="12" id="KW-1185">Reference proteome</keyword>
<comment type="caution">
    <text evidence="11">The sequence shown here is derived from an EMBL/GenBank/DDBJ whole genome shotgun (WGS) entry which is preliminary data.</text>
</comment>
<feature type="binding site" evidence="7">
    <location>
        <position position="43"/>
    </location>
    <ligand>
        <name>ATP</name>
        <dbReference type="ChEBI" id="CHEBI:30616"/>
    </ligand>
</feature>
<evidence type="ECO:0000256" key="3">
    <source>
        <dbReference type="ARBA" id="ARBA00022679"/>
    </source>
</evidence>